<evidence type="ECO:0000313" key="1">
    <source>
        <dbReference type="EMBL" id="AWL08540.1"/>
    </source>
</evidence>
<dbReference type="RefSeq" id="WP_109322287.1">
    <property type="nucleotide sequence ID" value="NZ_CP029346.1"/>
</dbReference>
<dbReference type="OrthoDB" id="9813254at2"/>
<dbReference type="Gene3D" id="1.25.40.10">
    <property type="entry name" value="Tetratricopeptide repeat domain"/>
    <property type="match status" value="1"/>
</dbReference>
<dbReference type="AlphaFoldDB" id="A0A2S2DU31"/>
<sequence>MRGIFIVLFWLLSWSISGQILSDNQAKEWISNGLNHMYNHEFKEASDDFNALKTKYPKHPSGYLLLAMQWEKQYFPLKDHPNQSKAYLAYLERSFELAELAFEKNENDLEAVFFCISATGFLAAYEADNQNFMKAVSYTRKSYSFLKIALKNTDKQPEFLYSAGIYNYYRIVYPELHPVIKPLMVFFEDGNKRAGLNYLDQSTRKTIFVKNEGRFYLGYVYNKYEGTPAKALPLNQALLEDFPNNHLFILQRAELLALTNNFEEGEIYNDKLEKLKIPYYTGSVCVFRGMADEFGKRKLAQAEAHYLKALQYPFEERFTKDIRGLAYLGLCRIAHKSGQRAKAKKYLHQAKEYIEYKNSQDEYHRLSKLL</sequence>
<dbReference type="KEGG" id="psez:HME7025_00668"/>
<dbReference type="Proteomes" id="UP000245468">
    <property type="component" value="Chromosome"/>
</dbReference>
<evidence type="ECO:0000313" key="2">
    <source>
        <dbReference type="Proteomes" id="UP000245468"/>
    </source>
</evidence>
<reference evidence="2" key="1">
    <citation type="submission" date="2018-05" db="EMBL/GenBank/DDBJ databases">
        <title>Pseudarcicella sp. HME7025 Genome sequencing and assembly.</title>
        <authorList>
            <person name="Kim H."/>
            <person name="Kang H."/>
            <person name="Joh K."/>
        </authorList>
    </citation>
    <scope>NUCLEOTIDE SEQUENCE [LARGE SCALE GENOMIC DNA]</scope>
    <source>
        <strain evidence="2">HME7025</strain>
    </source>
</reference>
<dbReference type="InterPro" id="IPR011990">
    <property type="entry name" value="TPR-like_helical_dom_sf"/>
</dbReference>
<gene>
    <name evidence="1" type="ORF">HME7025_00668</name>
</gene>
<organism evidence="1 2">
    <name type="scientific">Aquirufa nivalisilvae</name>
    <dbReference type="NCBI Taxonomy" id="2516557"/>
    <lineage>
        <taxon>Bacteria</taxon>
        <taxon>Pseudomonadati</taxon>
        <taxon>Bacteroidota</taxon>
        <taxon>Cytophagia</taxon>
        <taxon>Cytophagales</taxon>
        <taxon>Flectobacillaceae</taxon>
        <taxon>Aquirufa</taxon>
    </lineage>
</organism>
<accession>A0A2S2DU31</accession>
<name>A0A2S2DU31_9BACT</name>
<evidence type="ECO:0008006" key="3">
    <source>
        <dbReference type="Google" id="ProtNLM"/>
    </source>
</evidence>
<dbReference type="SUPFAM" id="SSF81901">
    <property type="entry name" value="HCP-like"/>
    <property type="match status" value="1"/>
</dbReference>
<protein>
    <recommendedName>
        <fullName evidence="3">Tetratricopeptide repeat protein</fullName>
    </recommendedName>
</protein>
<keyword evidence="2" id="KW-1185">Reference proteome</keyword>
<proteinExistence type="predicted"/>
<dbReference type="EMBL" id="CP029346">
    <property type="protein sequence ID" value="AWL08540.1"/>
    <property type="molecule type" value="Genomic_DNA"/>
</dbReference>